<comment type="caution">
    <text evidence="2">The sequence shown here is derived from an EMBL/GenBank/DDBJ whole genome shotgun (WGS) entry which is preliminary data.</text>
</comment>
<dbReference type="CDD" id="cd00688">
    <property type="entry name" value="ISOPREN_C2_like"/>
    <property type="match status" value="1"/>
</dbReference>
<dbReference type="InterPro" id="IPR036465">
    <property type="entry name" value="vWFA_dom_sf"/>
</dbReference>
<dbReference type="SUPFAM" id="SSF48239">
    <property type="entry name" value="Terpenoid cyclases/Protein prenyltransferases"/>
    <property type="match status" value="1"/>
</dbReference>
<dbReference type="InterPro" id="IPR008930">
    <property type="entry name" value="Terpenoid_cyclase/PrenylTrfase"/>
</dbReference>
<dbReference type="InterPro" id="IPR013783">
    <property type="entry name" value="Ig-like_fold"/>
</dbReference>
<dbReference type="InterPro" id="IPR058094">
    <property type="entry name" value="Ig-like_OmpL47-like"/>
</dbReference>
<dbReference type="InterPro" id="IPR011635">
    <property type="entry name" value="CARDB"/>
</dbReference>
<dbReference type="Gene3D" id="2.60.40.10">
    <property type="entry name" value="Immunoglobulins"/>
    <property type="match status" value="8"/>
</dbReference>
<dbReference type="Gene3D" id="3.40.50.410">
    <property type="entry name" value="von Willebrand factor, type A domain"/>
    <property type="match status" value="1"/>
</dbReference>
<feature type="domain" description="VWFA" evidence="1">
    <location>
        <begin position="3668"/>
        <end position="3884"/>
    </location>
</feature>
<dbReference type="NCBIfam" id="NF047446">
    <property type="entry name" value="barrel_OmpL47"/>
    <property type="match status" value="1"/>
</dbReference>
<protein>
    <recommendedName>
        <fullName evidence="1">VWFA domain-containing protein</fullName>
    </recommendedName>
</protein>
<dbReference type="SUPFAM" id="SSF53300">
    <property type="entry name" value="vWA-like"/>
    <property type="match status" value="1"/>
</dbReference>
<sequence>MMMRFRVFHFTIHRKKLFLFPVLTAICSAILLMNLSISSSRADSIEDILTDASDWLLNQQQENGSFGTVNETREIDTTEAFKTLFYLEKDTAALIKVITWFDDQDQADSDFIAHKLGVLSPSNAYLDELIGTLVGRQNPDGGWGLTEKYQSSPLDTVLVLSSFTYFNLLGQGLVENSVIDSVMNYLKQTQNAAGFWSIESAPTSDIVLTATILYTLTDYILSSGYQNEALIPVITNAAAWLVNQKNGDNSWGGTEEKIATTALCYSALRRTALFDGISIPSIQNSLTWLQTEYNATPHNWNGNIYQTALALRALKDSKLLLLLEPDIKITQIITYPANPTADDSIYAAVQLKNIGKFTANNVNVEFCEANGTVCKTVSPAFEKQSVIIDQLPAGQTKHLLLNAIQLASGTYTLLARTDFADATPDNNYNTAPIAIAGGLLPDCYIPPDGITFSNNTPAVAEPITITVTVKNEGDADLSNGTWIEIFGGNPSHNPPPNSWHLNPDYWPPIYLPAVLGPGGTVQIPFTDKVFSEGRHQIYAVCDPGRYFPNDTIGDIPEKNETNNRSNAYLLVGMTDLPDIQITNLTSVPTSPTAWDSVTVSATLANPGMAAAENMEVIFYDGDPANNGFALDRKTSIVIDAGGTKTIDVPWYALAGSHNIYVVADPKNEVVESNESNNSLSQTINVSSGPAVPTTFEYFVAKEIIQVSGDNSDPNTPSLEWWDYPLLGADFRIHANGNYVRLFSVADNTHVIISTRNSLNENYHETLYRLMNAGDIFEIPQSIAGGTLIQSDQRILAAQYDDFNWDWKMFMLSPTEAWGTDFWYAGIRSFWDMCEYTGDLPSCYYPVSGAPVYLLLTASQDDTNVNLELTETSIMATYPRDRCSLVSSSPPVMTCSLKRGETVAIGEKEKPVHNTYSGFIIPDVITEDPRKGSHITSNHPIEVHAFAPEEDYLGSSYLVFPTSILGIEYYVPYVNDPNGGNADANDKILVVATEDNTHILFDEPRNDFSGFDQKKTLLLNRGQTFAYPRDTTTILSQEPDQTYKPGTRVKSDKPIGVVFSSPEALWGDGDANQLSPKNHSINNYWLALGGKTFNQQSMGGRAFITGLFDTPTQVIVDRNYNGRYDPNPFEILDTDFVQDIQPSGQMKIKSRTMTGANYSSIYTEVKLAQAGTVEFDWEFEASTDGDLFVFDANGNPAFSVNGTNGPSSGHQSAVLPTGYSDLTWTFQKNSPGAGYGRNALWIDNILVKETASGNTILNLDFNNDFGPEFTETYHNWFACYQGITLTNPFILDETEHALRTPEIRIPFQATGNDCRCSCGAADNNTYTEMNVQLNTHGTVSFRYKLDLAPGFDYFRFSINSLLQPSLPPTTGRTNGWQEVSFPLDAGNYTLRWQFDYSYEGGRIPRDILGWIDNIFVRQDDGKYIAHYTFDNFPDKKYNVRQGEQIEIRANSGESGTNIFSLDGRPFSIVEAAIEPQGPSAMMTNLNWNLAHDSSLLDLSIEKNDITFSANPTTPNATVSISANVHNNSSQSAQNVPVSLYKGDLDSMGSDACKTQAQLKTLAVTNDTALQDYPSVFDTHIAWQDSGNIYMCDLNLNSARGGCNTSDEKITIANSSYDESGPRGSGDYVVYLEKGPNSPSGISQYAVKRYDIPEPFVLPQNVTAYVPWNASPLNSLTINGSAVVWSQFMEAENKYALFMCDPTLPQLTGAFQPTEGACYENSSKIRLTTGPSRGAPKLSGTKLVYIEWIASGAYVCDLTNASTGSCNSGNGEKMILPQSEQLVSLPEISGNIVAWTTYKENNTTHIYYCDWEKRSDGCIDPSTRTRVTKYSMSFPTHNYNAKIYGDRIIWQASNGMMQQSWLYMCQISKNGGSGGCLAHDPKIIFKTGSTPVMAMNPVISNQVAAWTHFSRNPDQSWNYDIHYSQLDDPSLNREFIGKYTIPQITAYGSATASVNTSFPKAGIYPVYACADPDNIFTEEMEHNNYASNTITVQGNITFTIYPSLDKSTYQPGEKVNLTASIMNIGNDAGDGSAEIKIFDDQMNEVTGAHITNHYFVDLIPGNATSFPRTWAIPESLIEGDYYARARVMNNGIITDEAFASFHVGTSQATGISANVTTNKVSYTANETVSVTGKIKNLSTNFTYNTLYSRIKILNPDQSVLHAFPAQTVSNLTPESLESIPLSWNTQNTSPATGYTVIITVSDDPAFTTTLGTASTTFDILGIPKLTGTLSVNPGSVEQGNNVTFDYSVTNNGNVDLAGLVLNIHIVDPATKTDVPSVPPFTNTINLPMAQTQNLSQPYANVQIPDKTYMIALTGDYGGQTYGIASGALTVTGPVGVTISGTVYGADGVTPVGAGVEVDLSVDSGMVKFTTTDANGAFSFTATPVANQPILIYAKHPDRANYVTIAKDATSAITGIKMYAGKVVISHEYFCIPVTGCGITNQNLKRAREGVGADAGQILYDVDAANIATFAPNKELQIGIGVSLNKYYRPGGNVTVYNLRNRTGLIIPENITVNVKGNWDATGGAISGITLGTTPFTFIFNGTGTQTITKGSTIINFHNLTIDNTGSTVIFNDSTAAQPLQVYNQLAVNNGSLDINSVLNLYGHMSVSSTGSILATTNVSGNITEGATLKLTGSQFHPSADPQLFEFENGSNVKFATVEIGQAGSPPTYGYAKLRGKMTLSALTGNAGRLTMNGSDPLKGCELHFVDSCSATCSDPAMQVTADQIWLESSKFSDPSKAVCAITHDDSSGRINLTGGKIRWFGQDFRLKNVQYETSDVLPAGTTLVVEGTAPSMLFGMEVGTGATLNLAGNVILSHDPSYGYGLVVKSGGTVLANDRTLDISYPRANYTPGRTICFSNGCTTYGEYYVFKIEAGATFTANAGTTIKAKQTKMYAGSAYIGNLSVENSPENPTITKGTLTYEDIAVNHLSIAQGAGLSNEDKIISVRGNWNNQGSYGPANKGTVKFAADTAPTIGTISNVNLTSFNHLLVNGDSTDTWTIQNSLYNTGNLTVQSGTLAVGTDSLLNVGPSGNLTVQTGATLDARNAGEVDVYGLGYSRALIITGDATVNGTLKLPNTARPCRSIFYSDFTVGSAGMITNGSSSAIVFDGYGKKFDGVTMRPYNVTFNNSSSIQFYKAIFQNHNSYPSESNFWNLQINGGQNPKTTFIAFEADGGTLTLASDTTLYARALASSGTTLDALNGHIVATMELYLEHGTLIAPKPGNNFLVYGNWHKSAGALTHSSGKVTFLTIVADTENTVNGETTFYDFTNVTPGGRLRFEAGKTQTILGALELKGANGNLLKLRSSEDDGDGDPSDQWKIDPQGTRDVQYLDVKDSNNLAAVIDARGTGSISESQNNVKWWFDNQAPAMTLDPAGDQSVDEGASLVINISLADRENDPVPTLTVTPLEGFMNLVYNPGTKTGTLTLTPGFDAASTYPVTFSATDNPPAGNPETGTIPVTYTVIGVDSTPPSTTIEIQPPAPYISPAPANMPYIQWKNGVTQQFVITSTDTETGVQYIEWKFTGDAAYTHVNGAAPITIAWANRQDLTEGLKTLSARAQDIAGNLETPDETYEVTIDNTPPTFAVTANGIPQAGPSVFLVRNTSLRIEALDTLSGIQLFEINNDGAGWEESATNPWNSLDYWTTGPHTVSYRARDNVGNQSAEFTLSVTIQDKVRVILVLDESGSMDSGGSMKFINMTNAVRDFVSAFQDGDRMGLIWFDGNITRYPPVTSPLKLLTDEAPDLIGNINSYCAPGTTIPGSPGCNAAGNTNLYNAIALSDAGSLWWLQSQPPDPTFMQAVIVLSDGADTISSLTLAQARNALDLYQPGKPFVIFTIGYEPSNPAKDALIELATSTDCTDPNPNNCSYTGPYGRYFDANSADVNCIYCTIGEILGSGQNCSGVCGVAAPQGTMTRLAPPAETASDYSVSIFYNPALKTLSDGTQVLSSAKTTVGLKVVDIKTNREISTREFLAKSYRFDNLAWIKYSKPVLIPLNATTLEYKFVDSGENIISEKVTLPRRK</sequence>
<dbReference type="Pfam" id="PF13519">
    <property type="entry name" value="VWA_2"/>
    <property type="match status" value="1"/>
</dbReference>
<evidence type="ECO:0000313" key="3">
    <source>
        <dbReference type="Proteomes" id="UP000178187"/>
    </source>
</evidence>
<dbReference type="PROSITE" id="PS50234">
    <property type="entry name" value="VWFA"/>
    <property type="match status" value="1"/>
</dbReference>
<dbReference type="EMBL" id="MHFR01000012">
    <property type="protein sequence ID" value="OGW99237.1"/>
    <property type="molecule type" value="Genomic_DNA"/>
</dbReference>
<dbReference type="Gene3D" id="1.50.10.20">
    <property type="match status" value="1"/>
</dbReference>
<evidence type="ECO:0000259" key="1">
    <source>
        <dbReference type="PROSITE" id="PS50234"/>
    </source>
</evidence>
<gene>
    <name evidence="2" type="ORF">A3G33_02255</name>
</gene>
<accession>A0A1G1L258</accession>
<dbReference type="Proteomes" id="UP000178187">
    <property type="component" value="Unassembled WGS sequence"/>
</dbReference>
<proteinExistence type="predicted"/>
<name>A0A1G1L258_9BACT</name>
<evidence type="ECO:0000313" key="2">
    <source>
        <dbReference type="EMBL" id="OGW99237.1"/>
    </source>
</evidence>
<dbReference type="CDD" id="cd00198">
    <property type="entry name" value="vWFA"/>
    <property type="match status" value="1"/>
</dbReference>
<reference evidence="2 3" key="1">
    <citation type="journal article" date="2016" name="Nat. Commun.">
        <title>Thousands of microbial genomes shed light on interconnected biogeochemical processes in an aquifer system.</title>
        <authorList>
            <person name="Anantharaman K."/>
            <person name="Brown C.T."/>
            <person name="Hug L.A."/>
            <person name="Sharon I."/>
            <person name="Castelle C.J."/>
            <person name="Probst A.J."/>
            <person name="Thomas B.C."/>
            <person name="Singh A."/>
            <person name="Wilkins M.J."/>
            <person name="Karaoz U."/>
            <person name="Brodie E.L."/>
            <person name="Williams K.H."/>
            <person name="Hubbard S.S."/>
            <person name="Banfield J.F."/>
        </authorList>
    </citation>
    <scope>NUCLEOTIDE SEQUENCE [LARGE SCALE GENOMIC DNA]</scope>
</reference>
<organism evidence="2 3">
    <name type="scientific">Candidatus Danuiimicrobium aquiferis</name>
    <dbReference type="NCBI Taxonomy" id="1801832"/>
    <lineage>
        <taxon>Bacteria</taxon>
        <taxon>Pseudomonadati</taxon>
        <taxon>Candidatus Omnitrophota</taxon>
        <taxon>Candidatus Danuiimicrobium</taxon>
    </lineage>
</organism>
<dbReference type="Pfam" id="PF07705">
    <property type="entry name" value="CARDB"/>
    <property type="match status" value="2"/>
</dbReference>
<dbReference type="InterPro" id="IPR002035">
    <property type="entry name" value="VWF_A"/>
</dbReference>